<evidence type="ECO:0000313" key="3">
    <source>
        <dbReference type="Proteomes" id="UP000237000"/>
    </source>
</evidence>
<dbReference type="EMBL" id="JXTC01000227">
    <property type="protein sequence ID" value="PON81000.1"/>
    <property type="molecule type" value="Genomic_DNA"/>
</dbReference>
<name>A0A2P5E681_TREOI</name>
<sequence length="126" mass="14876">MFILGIANIELFKERERICYRTQISILQRHDFGAIQRPQFLHFGAQNSQTQDWKTHPIGDIECFELQPRFRNSTKKAIDVTPERTEVDRSEPGESSKKLGQNENRRMRDSEGRDQLIRDREEELGD</sequence>
<accession>A0A2P5E681</accession>
<protein>
    <submittedName>
        <fullName evidence="2">Uncharacterized protein</fullName>
    </submittedName>
</protein>
<proteinExistence type="predicted"/>
<feature type="compositionally biased region" description="Basic and acidic residues" evidence="1">
    <location>
        <begin position="76"/>
        <end position="97"/>
    </location>
</feature>
<organism evidence="2 3">
    <name type="scientific">Trema orientale</name>
    <name type="common">Charcoal tree</name>
    <name type="synonym">Celtis orientalis</name>
    <dbReference type="NCBI Taxonomy" id="63057"/>
    <lineage>
        <taxon>Eukaryota</taxon>
        <taxon>Viridiplantae</taxon>
        <taxon>Streptophyta</taxon>
        <taxon>Embryophyta</taxon>
        <taxon>Tracheophyta</taxon>
        <taxon>Spermatophyta</taxon>
        <taxon>Magnoliopsida</taxon>
        <taxon>eudicotyledons</taxon>
        <taxon>Gunneridae</taxon>
        <taxon>Pentapetalae</taxon>
        <taxon>rosids</taxon>
        <taxon>fabids</taxon>
        <taxon>Rosales</taxon>
        <taxon>Cannabaceae</taxon>
        <taxon>Trema</taxon>
    </lineage>
</organism>
<dbReference type="OrthoDB" id="10279700at2759"/>
<feature type="compositionally biased region" description="Basic and acidic residues" evidence="1">
    <location>
        <begin position="103"/>
        <end position="126"/>
    </location>
</feature>
<evidence type="ECO:0000313" key="2">
    <source>
        <dbReference type="EMBL" id="PON81000.1"/>
    </source>
</evidence>
<comment type="caution">
    <text evidence="2">The sequence shown here is derived from an EMBL/GenBank/DDBJ whole genome shotgun (WGS) entry which is preliminary data.</text>
</comment>
<feature type="region of interest" description="Disordered" evidence="1">
    <location>
        <begin position="74"/>
        <end position="126"/>
    </location>
</feature>
<reference evidence="3" key="1">
    <citation type="submission" date="2016-06" db="EMBL/GenBank/DDBJ databases">
        <title>Parallel loss of symbiosis genes in relatives of nitrogen-fixing non-legume Parasponia.</title>
        <authorList>
            <person name="Van Velzen R."/>
            <person name="Holmer R."/>
            <person name="Bu F."/>
            <person name="Rutten L."/>
            <person name="Van Zeijl A."/>
            <person name="Liu W."/>
            <person name="Santuari L."/>
            <person name="Cao Q."/>
            <person name="Sharma T."/>
            <person name="Shen D."/>
            <person name="Roswanjaya Y."/>
            <person name="Wardhani T."/>
            <person name="Kalhor M.S."/>
            <person name="Jansen J."/>
            <person name="Van den Hoogen J."/>
            <person name="Gungor B."/>
            <person name="Hartog M."/>
            <person name="Hontelez J."/>
            <person name="Verver J."/>
            <person name="Yang W.-C."/>
            <person name="Schijlen E."/>
            <person name="Repin R."/>
            <person name="Schilthuizen M."/>
            <person name="Schranz E."/>
            <person name="Heidstra R."/>
            <person name="Miyata K."/>
            <person name="Fedorova E."/>
            <person name="Kohlen W."/>
            <person name="Bisseling T."/>
            <person name="Smit S."/>
            <person name="Geurts R."/>
        </authorList>
    </citation>
    <scope>NUCLEOTIDE SEQUENCE [LARGE SCALE GENOMIC DNA]</scope>
    <source>
        <strain evidence="3">cv. RG33-2</strain>
    </source>
</reference>
<dbReference type="Proteomes" id="UP000237000">
    <property type="component" value="Unassembled WGS sequence"/>
</dbReference>
<gene>
    <name evidence="2" type="ORF">TorRG33x02_232300</name>
</gene>
<dbReference type="AlphaFoldDB" id="A0A2P5E681"/>
<dbReference type="InParanoid" id="A0A2P5E681"/>
<evidence type="ECO:0000256" key="1">
    <source>
        <dbReference type="SAM" id="MobiDB-lite"/>
    </source>
</evidence>
<keyword evidence="3" id="KW-1185">Reference proteome</keyword>